<dbReference type="GO" id="GO:0006556">
    <property type="term" value="P:S-adenosylmethionine biosynthetic process"/>
    <property type="evidence" value="ECO:0007669"/>
    <property type="project" value="UniProtKB-UniRule"/>
</dbReference>
<keyword evidence="12" id="KW-0630">Potassium</keyword>
<dbReference type="PIRSF" id="PIRSF000497">
    <property type="entry name" value="MAT"/>
    <property type="match status" value="1"/>
</dbReference>
<dbReference type="Pfam" id="PF00438">
    <property type="entry name" value="S-AdoMet_synt_N"/>
    <property type="match status" value="1"/>
</dbReference>
<dbReference type="Pfam" id="PF02773">
    <property type="entry name" value="S-AdoMet_synt_C"/>
    <property type="match status" value="1"/>
</dbReference>
<dbReference type="SUPFAM" id="SSF55973">
    <property type="entry name" value="S-adenosylmethionine synthetase"/>
    <property type="match status" value="3"/>
</dbReference>
<evidence type="ECO:0000256" key="5">
    <source>
        <dbReference type="ARBA" id="ARBA00012828"/>
    </source>
</evidence>
<keyword evidence="9" id="KW-0547">Nucleotide-binding</keyword>
<evidence type="ECO:0000256" key="4">
    <source>
        <dbReference type="ARBA" id="ARBA00009685"/>
    </source>
</evidence>
<dbReference type="InterPro" id="IPR022631">
    <property type="entry name" value="ADOMET_SYNTHASE_CS"/>
</dbReference>
<keyword evidence="11" id="KW-0460">Magnesium</keyword>
<comment type="pathway">
    <text evidence="3">Amino-acid biosynthesis; S-adenosyl-L-methionine biosynthesis; S-adenosyl-L-methionine from L-methionine: step 1/1.</text>
</comment>
<evidence type="ECO:0000313" key="18">
    <source>
        <dbReference type="EMBL" id="OZG51378.1"/>
    </source>
</evidence>
<comment type="caution">
    <text evidence="18">The sequence shown here is derived from an EMBL/GenBank/DDBJ whole genome shotgun (WGS) entry which is preliminary data.</text>
</comment>
<evidence type="ECO:0000256" key="14">
    <source>
        <dbReference type="RuleBase" id="RU004462"/>
    </source>
</evidence>
<evidence type="ECO:0000313" key="19">
    <source>
        <dbReference type="Proteomes" id="UP000216454"/>
    </source>
</evidence>
<dbReference type="InterPro" id="IPR022628">
    <property type="entry name" value="S-AdoMet_synt_N"/>
</dbReference>
<keyword evidence="19" id="KW-1185">Reference proteome</keyword>
<dbReference type="GO" id="GO:0046872">
    <property type="term" value="F:metal ion binding"/>
    <property type="evidence" value="ECO:0007669"/>
    <property type="project" value="UniProtKB-KW"/>
</dbReference>
<dbReference type="PANTHER" id="PTHR11964">
    <property type="entry name" value="S-ADENOSYLMETHIONINE SYNTHETASE"/>
    <property type="match status" value="1"/>
</dbReference>
<dbReference type="InterPro" id="IPR002133">
    <property type="entry name" value="S-AdoMet_synthetase"/>
</dbReference>
<evidence type="ECO:0000256" key="7">
    <source>
        <dbReference type="ARBA" id="ARBA00022679"/>
    </source>
</evidence>
<evidence type="ECO:0000256" key="2">
    <source>
        <dbReference type="ARBA" id="ARBA00001958"/>
    </source>
</evidence>
<evidence type="ECO:0000256" key="3">
    <source>
        <dbReference type="ARBA" id="ARBA00005224"/>
    </source>
</evidence>
<dbReference type="PROSITE" id="PS00377">
    <property type="entry name" value="ADOMET_SYNTHASE_2"/>
    <property type="match status" value="1"/>
</dbReference>
<evidence type="ECO:0000256" key="8">
    <source>
        <dbReference type="ARBA" id="ARBA00022723"/>
    </source>
</evidence>
<evidence type="ECO:0000256" key="11">
    <source>
        <dbReference type="ARBA" id="ARBA00022842"/>
    </source>
</evidence>
<protein>
    <recommendedName>
        <fullName evidence="5 13">Methionine adenosyltransferase</fullName>
        <ecNumber evidence="5 13">2.5.1.6</ecNumber>
    </recommendedName>
</protein>
<name>A0A261EWZ3_9BIFI</name>
<evidence type="ECO:0000256" key="12">
    <source>
        <dbReference type="ARBA" id="ARBA00022958"/>
    </source>
</evidence>
<dbReference type="Pfam" id="PF02772">
    <property type="entry name" value="S-AdoMet_synt_M"/>
    <property type="match status" value="1"/>
</dbReference>
<feature type="domain" description="S-adenosylmethionine synthetase C-terminal" evidence="17">
    <location>
        <begin position="245"/>
        <end position="383"/>
    </location>
</feature>
<evidence type="ECO:0000256" key="13">
    <source>
        <dbReference type="NCBIfam" id="TIGR01034"/>
    </source>
</evidence>
<feature type="domain" description="S-adenosylmethionine synthetase central" evidence="16">
    <location>
        <begin position="126"/>
        <end position="239"/>
    </location>
</feature>
<evidence type="ECO:0000256" key="10">
    <source>
        <dbReference type="ARBA" id="ARBA00022840"/>
    </source>
</evidence>
<keyword evidence="7" id="KW-0808">Transferase</keyword>
<accession>A0A261EWZ3</accession>
<dbReference type="NCBIfam" id="TIGR01034">
    <property type="entry name" value="metK"/>
    <property type="match status" value="1"/>
</dbReference>
<dbReference type="AlphaFoldDB" id="A0A261EWZ3"/>
<evidence type="ECO:0000259" key="17">
    <source>
        <dbReference type="Pfam" id="PF02773"/>
    </source>
</evidence>
<dbReference type="EC" id="2.5.1.6" evidence="5 13"/>
<dbReference type="OrthoDB" id="9801686at2"/>
<dbReference type="Gene3D" id="3.30.300.10">
    <property type="match status" value="3"/>
</dbReference>
<evidence type="ECO:0000256" key="9">
    <source>
        <dbReference type="ARBA" id="ARBA00022741"/>
    </source>
</evidence>
<dbReference type="GO" id="GO:0004478">
    <property type="term" value="F:methionine adenosyltransferase activity"/>
    <property type="evidence" value="ECO:0007669"/>
    <property type="project" value="UniProtKB-UniRule"/>
</dbReference>
<evidence type="ECO:0000256" key="1">
    <source>
        <dbReference type="ARBA" id="ARBA00001946"/>
    </source>
</evidence>
<comment type="cofactor">
    <cofactor evidence="2">
        <name>K(+)</name>
        <dbReference type="ChEBI" id="CHEBI:29103"/>
    </cofactor>
</comment>
<dbReference type="InterPro" id="IPR022636">
    <property type="entry name" value="S-AdoMet_synthetase_sfam"/>
</dbReference>
<dbReference type="EMBL" id="MWWQ01000008">
    <property type="protein sequence ID" value="OZG51378.1"/>
    <property type="molecule type" value="Genomic_DNA"/>
</dbReference>
<proteinExistence type="inferred from homology"/>
<dbReference type="InterPro" id="IPR022630">
    <property type="entry name" value="S-AdoMet_synt_C"/>
</dbReference>
<dbReference type="GO" id="GO:0005524">
    <property type="term" value="F:ATP binding"/>
    <property type="evidence" value="ECO:0007669"/>
    <property type="project" value="UniProtKB-KW"/>
</dbReference>
<reference evidence="18 19" key="1">
    <citation type="journal article" date="2017" name="BMC Genomics">
        <title>Comparative genomic and phylogenomic analyses of the Bifidobacteriaceae family.</title>
        <authorList>
            <person name="Lugli G.A."/>
            <person name="Milani C."/>
            <person name="Turroni F."/>
            <person name="Duranti S."/>
            <person name="Mancabelli L."/>
            <person name="Mangifesta M."/>
            <person name="Ferrario C."/>
            <person name="Modesto M."/>
            <person name="Mattarelli P."/>
            <person name="Jiri K."/>
            <person name="van Sinderen D."/>
            <person name="Ventura M."/>
        </authorList>
    </citation>
    <scope>NUCLEOTIDE SEQUENCE [LARGE SCALE GENOMIC DNA]</scope>
    <source>
        <strain evidence="18 19">DSM 24744</strain>
    </source>
</reference>
<gene>
    <name evidence="18" type="ORF">PSSU_1001</name>
</gene>
<dbReference type="RefSeq" id="WP_094691352.1">
    <property type="nucleotide sequence ID" value="NZ_MWWQ01000008.1"/>
</dbReference>
<organism evidence="18 19">
    <name type="scientific">Pseudoscardovia suis</name>
    <dbReference type="NCBI Taxonomy" id="987063"/>
    <lineage>
        <taxon>Bacteria</taxon>
        <taxon>Bacillati</taxon>
        <taxon>Actinomycetota</taxon>
        <taxon>Actinomycetes</taxon>
        <taxon>Bifidobacteriales</taxon>
        <taxon>Bifidobacteriaceae</taxon>
        <taxon>Pseudoscardovia</taxon>
    </lineage>
</organism>
<dbReference type="UniPathway" id="UPA00315">
    <property type="reaction ID" value="UER00080"/>
</dbReference>
<dbReference type="InterPro" id="IPR022629">
    <property type="entry name" value="S-AdoMet_synt_central"/>
</dbReference>
<sequence length="416" mass="45235">MSRYLVSESVTEGHPDKVADKISDAIVDAYLAKDPDSRVAVETVVKEGLISLEGEISAPFTLNHAQIARQAAAEIGYTDADSGLDPQGAGIINNVWPRDFDSNIGDWGEARELSPEEKEKLYNSYVGDQGLVIGYATDETKEYLPLPYVAATKLAERLAYVRKNGIIPQLRPDGKTEVIVEYSEDLTRALRFDAVLISTQHSPEISLEDVRKRVHDEVLVPVLDQFGLDYSRANIVINRSTFIHGGPHSDAGLTGRKVVVDTYGGIGSHGGGAFSGKDPHKADRSEAYAARWAAKNVVAAGLAHRAQVTLGFVLGQGAPASIDVETFGTETVPRQAIQRAVEKVFDFRLLSIIDQLDLERPIYYKTAAYGHFGRNDPDFTWERLDKADALRQAAQEALSEAAEVENADAGVAASAK</sequence>
<comment type="cofactor">
    <cofactor evidence="1">
        <name>Mg(2+)</name>
        <dbReference type="ChEBI" id="CHEBI:18420"/>
    </cofactor>
</comment>
<feature type="domain" description="S-adenosylmethionine synthetase N-terminal" evidence="15">
    <location>
        <begin position="4"/>
        <end position="95"/>
    </location>
</feature>
<comment type="similarity">
    <text evidence="4 14">Belongs to the AdoMet synthase family.</text>
</comment>
<keyword evidence="6" id="KW-0554">One-carbon metabolism</keyword>
<evidence type="ECO:0000259" key="16">
    <source>
        <dbReference type="Pfam" id="PF02772"/>
    </source>
</evidence>
<dbReference type="CDD" id="cd18079">
    <property type="entry name" value="S-AdoMet_synt"/>
    <property type="match status" value="1"/>
</dbReference>
<dbReference type="GO" id="GO:0006730">
    <property type="term" value="P:one-carbon metabolic process"/>
    <property type="evidence" value="ECO:0007669"/>
    <property type="project" value="UniProtKB-KW"/>
</dbReference>
<dbReference type="Proteomes" id="UP000216454">
    <property type="component" value="Unassembled WGS sequence"/>
</dbReference>
<evidence type="ECO:0000259" key="15">
    <source>
        <dbReference type="Pfam" id="PF00438"/>
    </source>
</evidence>
<keyword evidence="10" id="KW-0067">ATP-binding</keyword>
<keyword evidence="8" id="KW-0479">Metal-binding</keyword>
<evidence type="ECO:0000256" key="6">
    <source>
        <dbReference type="ARBA" id="ARBA00022563"/>
    </source>
</evidence>